<reference evidence="1 2" key="1">
    <citation type="submission" date="2022-12" db="EMBL/GenBank/DDBJ databases">
        <title>Chromosome-level genome of Tegillarca granosa.</title>
        <authorList>
            <person name="Kim J."/>
        </authorList>
    </citation>
    <scope>NUCLEOTIDE SEQUENCE [LARGE SCALE GENOMIC DNA]</scope>
    <source>
        <strain evidence="1">Teg-2019</strain>
        <tissue evidence="1">Adductor muscle</tissue>
    </source>
</reference>
<protein>
    <submittedName>
        <fullName evidence="1">Uncharacterized protein</fullName>
    </submittedName>
</protein>
<sequence>MCGRQDIQNCYAEVLFCKIWYMIESLIEEIKHNYNSFNLLLLLKNMNKLGSILYKQEQELT</sequence>
<evidence type="ECO:0000313" key="1">
    <source>
        <dbReference type="EMBL" id="KAJ8305311.1"/>
    </source>
</evidence>
<evidence type="ECO:0000313" key="2">
    <source>
        <dbReference type="Proteomes" id="UP001217089"/>
    </source>
</evidence>
<proteinExistence type="predicted"/>
<dbReference type="EMBL" id="JARBDR010000813">
    <property type="protein sequence ID" value="KAJ8305311.1"/>
    <property type="molecule type" value="Genomic_DNA"/>
</dbReference>
<gene>
    <name evidence="1" type="ORF">KUTeg_015856</name>
</gene>
<accession>A0ABQ9ELR3</accession>
<organism evidence="1 2">
    <name type="scientific">Tegillarca granosa</name>
    <name type="common">Malaysian cockle</name>
    <name type="synonym">Anadara granosa</name>
    <dbReference type="NCBI Taxonomy" id="220873"/>
    <lineage>
        <taxon>Eukaryota</taxon>
        <taxon>Metazoa</taxon>
        <taxon>Spiralia</taxon>
        <taxon>Lophotrochozoa</taxon>
        <taxon>Mollusca</taxon>
        <taxon>Bivalvia</taxon>
        <taxon>Autobranchia</taxon>
        <taxon>Pteriomorphia</taxon>
        <taxon>Arcoida</taxon>
        <taxon>Arcoidea</taxon>
        <taxon>Arcidae</taxon>
        <taxon>Tegillarca</taxon>
    </lineage>
</organism>
<dbReference type="Proteomes" id="UP001217089">
    <property type="component" value="Unassembled WGS sequence"/>
</dbReference>
<keyword evidence="2" id="KW-1185">Reference proteome</keyword>
<comment type="caution">
    <text evidence="1">The sequence shown here is derived from an EMBL/GenBank/DDBJ whole genome shotgun (WGS) entry which is preliminary data.</text>
</comment>
<name>A0ABQ9ELR3_TEGGR</name>